<organism evidence="2 3">
    <name type="scientific">Planotetraspora thailandica</name>
    <dbReference type="NCBI Taxonomy" id="487172"/>
    <lineage>
        <taxon>Bacteria</taxon>
        <taxon>Bacillati</taxon>
        <taxon>Actinomycetota</taxon>
        <taxon>Actinomycetes</taxon>
        <taxon>Streptosporangiales</taxon>
        <taxon>Streptosporangiaceae</taxon>
        <taxon>Planotetraspora</taxon>
    </lineage>
</organism>
<proteinExistence type="predicted"/>
<dbReference type="Proteomes" id="UP000605992">
    <property type="component" value="Unassembled WGS sequence"/>
</dbReference>
<dbReference type="EMBL" id="BOOR01000018">
    <property type="protein sequence ID" value="GII54569.1"/>
    <property type="molecule type" value="Genomic_DNA"/>
</dbReference>
<reference evidence="2" key="1">
    <citation type="submission" date="2021-01" db="EMBL/GenBank/DDBJ databases">
        <title>Whole genome shotgun sequence of Planotetraspora thailandica NBRC 104271.</title>
        <authorList>
            <person name="Komaki H."/>
            <person name="Tamura T."/>
        </authorList>
    </citation>
    <scope>NUCLEOTIDE SEQUENCE</scope>
    <source>
        <strain evidence="2">NBRC 104271</strain>
    </source>
</reference>
<comment type="caution">
    <text evidence="2">The sequence shown here is derived from an EMBL/GenBank/DDBJ whole genome shotgun (WGS) entry which is preliminary data.</text>
</comment>
<dbReference type="AlphaFoldDB" id="A0A8J3V5V3"/>
<evidence type="ECO:0000313" key="2">
    <source>
        <dbReference type="EMBL" id="GII54569.1"/>
    </source>
</evidence>
<evidence type="ECO:0000256" key="1">
    <source>
        <dbReference type="SAM" id="MobiDB-lite"/>
    </source>
</evidence>
<accession>A0A8J3V5V3</accession>
<evidence type="ECO:0000313" key="3">
    <source>
        <dbReference type="Proteomes" id="UP000605992"/>
    </source>
</evidence>
<name>A0A8J3V5V3_9ACTN</name>
<feature type="region of interest" description="Disordered" evidence="1">
    <location>
        <begin position="82"/>
        <end position="123"/>
    </location>
</feature>
<feature type="compositionally biased region" description="Basic and acidic residues" evidence="1">
    <location>
        <begin position="108"/>
        <end position="123"/>
    </location>
</feature>
<gene>
    <name evidence="2" type="ORF">Pth03_29580</name>
</gene>
<keyword evidence="3" id="KW-1185">Reference proteome</keyword>
<protein>
    <submittedName>
        <fullName evidence="2">Uncharacterized protein</fullName>
    </submittedName>
</protein>
<sequence>MVVAFASDHALVSRTQLRRARARIIARRETCLGLRVEASVDVMAPNRIRRVKVPAAHCDHERRHPLPDMSPTRARREYRQPGANQVINADAVAHNRGESARPRGRGVTHADHAPGRDPRFTRV</sequence>